<feature type="region of interest" description="Disordered" evidence="1">
    <location>
        <begin position="153"/>
        <end position="190"/>
    </location>
</feature>
<feature type="region of interest" description="Disordered" evidence="1">
    <location>
        <begin position="1"/>
        <end position="116"/>
    </location>
</feature>
<feature type="region of interest" description="Disordered" evidence="1">
    <location>
        <begin position="222"/>
        <end position="262"/>
    </location>
</feature>
<keyword evidence="2" id="KW-1133">Transmembrane helix</keyword>
<feature type="compositionally biased region" description="Pro residues" evidence="1">
    <location>
        <begin position="93"/>
        <end position="102"/>
    </location>
</feature>
<protein>
    <submittedName>
        <fullName evidence="3">Uncharacterized protein</fullName>
    </submittedName>
</protein>
<evidence type="ECO:0000256" key="1">
    <source>
        <dbReference type="SAM" id="MobiDB-lite"/>
    </source>
</evidence>
<proteinExistence type="predicted"/>
<name>A0ABV5UGF5_9PSEU</name>
<dbReference type="EMBL" id="JBHMBK010000051">
    <property type="protein sequence ID" value="MFB9690362.1"/>
    <property type="molecule type" value="Genomic_DNA"/>
</dbReference>
<reference evidence="3 4" key="1">
    <citation type="submission" date="2024-09" db="EMBL/GenBank/DDBJ databases">
        <authorList>
            <person name="Sun Q."/>
            <person name="Mori K."/>
        </authorList>
    </citation>
    <scope>NUCLEOTIDE SEQUENCE [LARGE SCALE GENOMIC DNA]</scope>
    <source>
        <strain evidence="3 4">JCM 13852</strain>
    </source>
</reference>
<evidence type="ECO:0000313" key="4">
    <source>
        <dbReference type="Proteomes" id="UP001589535"/>
    </source>
</evidence>
<gene>
    <name evidence="3" type="ORF">ACFFTO_39835</name>
</gene>
<evidence type="ECO:0000313" key="3">
    <source>
        <dbReference type="EMBL" id="MFB9690362.1"/>
    </source>
</evidence>
<feature type="transmembrane region" description="Helical" evidence="2">
    <location>
        <begin position="195"/>
        <end position="217"/>
    </location>
</feature>
<keyword evidence="2" id="KW-0472">Membrane</keyword>
<accession>A0ABV5UGF5</accession>
<comment type="caution">
    <text evidence="3">The sequence shown here is derived from an EMBL/GenBank/DDBJ whole genome shotgun (WGS) entry which is preliminary data.</text>
</comment>
<keyword evidence="4" id="KW-1185">Reference proteome</keyword>
<sequence length="395" mass="41361">MSWQEDLRRLDADLATGRIEPAVHRKERDELLAQASGSTVPSPVPSPLRRPAPTSWHSTNPAAPQQHEPPSAPPPQRVESPSPAQYQPVQYRPQPPAPPAPPWQRTGVAPAGEKTAAPRALPEFPDHLTTAPSPADIVPTRYLQVEGQVPGASAVSRFPPVTPAGGHPAHSQPGEPEEAPGKHRSDETTGGRRPAWLFVALGVLVVLGMVAGATVWLGSGTDSAAPAPTSRVPQSSAAGVRPEPLEDRLPTPPGAANPNNSTMSIAKARDFGLFPAPTADLFTANGAKEVVFRGSADGDVSYLTLVVPTGGPANAQNVVETLYQQGLASSGMRPVTADIRTVSGRFQDKFLNTSWYGSGSNVVIIGVGLPYRGQSGMSGQLDALVKQFESVLPAG</sequence>
<feature type="compositionally biased region" description="Basic and acidic residues" evidence="1">
    <location>
        <begin position="179"/>
        <end position="190"/>
    </location>
</feature>
<dbReference type="Proteomes" id="UP001589535">
    <property type="component" value="Unassembled WGS sequence"/>
</dbReference>
<dbReference type="RefSeq" id="WP_378205636.1">
    <property type="nucleotide sequence ID" value="NZ_JBHMBK010000051.1"/>
</dbReference>
<evidence type="ECO:0000256" key="2">
    <source>
        <dbReference type="SAM" id="Phobius"/>
    </source>
</evidence>
<feature type="compositionally biased region" description="Low complexity" evidence="1">
    <location>
        <begin position="83"/>
        <end position="92"/>
    </location>
</feature>
<keyword evidence="2" id="KW-0812">Transmembrane</keyword>
<feature type="compositionally biased region" description="Basic and acidic residues" evidence="1">
    <location>
        <begin position="1"/>
        <end position="12"/>
    </location>
</feature>
<organism evidence="3 4">
    <name type="scientific">Amycolatopsis plumensis</name>
    <dbReference type="NCBI Taxonomy" id="236508"/>
    <lineage>
        <taxon>Bacteria</taxon>
        <taxon>Bacillati</taxon>
        <taxon>Actinomycetota</taxon>
        <taxon>Actinomycetes</taxon>
        <taxon>Pseudonocardiales</taxon>
        <taxon>Pseudonocardiaceae</taxon>
        <taxon>Amycolatopsis</taxon>
    </lineage>
</organism>
<feature type="compositionally biased region" description="Basic and acidic residues" evidence="1">
    <location>
        <begin position="21"/>
        <end position="31"/>
    </location>
</feature>